<reference evidence="9 11" key="3">
    <citation type="submission" date="2020-11" db="EMBL/GenBank/DDBJ databases">
        <title>Closed and high quality bacterial genomes of the OMM12 community.</title>
        <authorList>
            <person name="Marbouty M."/>
            <person name="Lamy-Besnier Q."/>
            <person name="Debarbieux L."/>
            <person name="Koszul R."/>
        </authorList>
    </citation>
    <scope>NUCLEOTIDE SEQUENCE [LARGE SCALE GENOMIC DNA]</scope>
    <source>
        <strain evidence="9 11">KB18</strain>
    </source>
</reference>
<dbReference type="Gene3D" id="6.10.340.10">
    <property type="match status" value="1"/>
</dbReference>
<dbReference type="InterPro" id="IPR003660">
    <property type="entry name" value="HAMP_dom"/>
</dbReference>
<gene>
    <name evidence="8" type="ORF">ADH66_13450</name>
    <name evidence="9" type="ORF">I5Q82_03790</name>
</gene>
<keyword evidence="3" id="KW-0807">Transducer</keyword>
<dbReference type="GO" id="GO:0005886">
    <property type="term" value="C:plasma membrane"/>
    <property type="evidence" value="ECO:0007669"/>
    <property type="project" value="TreeGrafter"/>
</dbReference>
<dbReference type="SUPFAM" id="SSF58104">
    <property type="entry name" value="Methyl-accepting chemotaxis protein (MCP) signaling domain"/>
    <property type="match status" value="1"/>
</dbReference>
<dbReference type="PRINTS" id="PR00260">
    <property type="entry name" value="CHEMTRNSDUCR"/>
</dbReference>
<dbReference type="GO" id="GO:0004888">
    <property type="term" value="F:transmembrane signaling receptor activity"/>
    <property type="evidence" value="ECO:0007669"/>
    <property type="project" value="InterPro"/>
</dbReference>
<feature type="transmembrane region" description="Helical" evidence="5">
    <location>
        <begin position="12"/>
        <end position="33"/>
    </location>
</feature>
<evidence type="ECO:0000313" key="8">
    <source>
        <dbReference type="EMBL" id="ASB41570.1"/>
    </source>
</evidence>
<dbReference type="Pfam" id="PF00015">
    <property type="entry name" value="MCPsignal"/>
    <property type="match status" value="1"/>
</dbReference>
<dbReference type="SMART" id="SM00283">
    <property type="entry name" value="MA"/>
    <property type="match status" value="1"/>
</dbReference>
<dbReference type="AlphaFoldDB" id="A0A1Z2XT14"/>
<dbReference type="PANTHER" id="PTHR43531:SF11">
    <property type="entry name" value="METHYL-ACCEPTING CHEMOTAXIS PROTEIN 3"/>
    <property type="match status" value="1"/>
</dbReference>
<dbReference type="GO" id="GO:0006935">
    <property type="term" value="P:chemotaxis"/>
    <property type="evidence" value="ECO:0007669"/>
    <property type="project" value="UniProtKB-KW"/>
</dbReference>
<dbReference type="PANTHER" id="PTHR43531">
    <property type="entry name" value="PROTEIN ICFG"/>
    <property type="match status" value="1"/>
</dbReference>
<dbReference type="Pfam" id="PF00672">
    <property type="entry name" value="HAMP"/>
    <property type="match status" value="1"/>
</dbReference>
<dbReference type="Gene3D" id="1.10.287.950">
    <property type="entry name" value="Methyl-accepting chemotaxis protein"/>
    <property type="match status" value="1"/>
</dbReference>
<sequence>MLKNMKVKMSLIMGFSVTVLVSIIIVVVSLVIMNIQSSSYQGIIDTEVRASDLVRTCRLQVNMTARYLRDVVLDPQGESGQQSATKTTDSLSPLSDYITELRSLNVLSDSTLIDDYISAVQVWGEAVPNIMNTALGGDQEEAIRMVQEECTPALTKVDDAASALQTAITAEQDSIVKRQENLVTISIVAIIAALILGTVLVMLLELRIIRSITGPVEEVRTALIGYSEGKLDLPVHFESKNELGDMCHALRTSQTVLSNVINDTNRLLEAMADGDFDVRTNAEESYVGALSGLLKSIRGINRSLSVALTQIQSSADQVSSGADQVSNSAQTLAQGATEQASAVEELSATITEIAQGAEEGVTLARDSSQLSNDASAQITVCSDLMQGTVGAMNDIKAAAEEVGTIIDSISQIAFQTNILALNAAVEAARAGVAGKGFAVVADEVRVLASKSDEASNATKERIEHAISAVQKGSEYVAEVSAALDKTVGMVNGAVAKMGDVADTTEHQAESIEQIREGISQISAVVQSNSATSEESAAASEQLSSQAQIMNQLMSKFRMRDYSAEGPMVTAPVHTNSGSVSSSDSFNGAGYDKY</sequence>
<keyword evidence="10" id="KW-1185">Reference proteome</keyword>
<keyword evidence="5" id="KW-1133">Transmembrane helix</keyword>
<dbReference type="Pfam" id="PF12729">
    <property type="entry name" value="4HB_MCP_1"/>
    <property type="match status" value="1"/>
</dbReference>
<keyword evidence="5" id="KW-0812">Transmembrane</keyword>
<dbReference type="EMBL" id="CP021422">
    <property type="protein sequence ID" value="ASB41570.1"/>
    <property type="molecule type" value="Genomic_DNA"/>
</dbReference>
<dbReference type="Proteomes" id="UP000196710">
    <property type="component" value="Chromosome"/>
</dbReference>
<name>A0A1Z2XT14_9FIRM</name>
<evidence type="ECO:0000313" key="11">
    <source>
        <dbReference type="Proteomes" id="UP000596035"/>
    </source>
</evidence>
<evidence type="ECO:0000256" key="3">
    <source>
        <dbReference type="PROSITE-ProRule" id="PRU00284"/>
    </source>
</evidence>
<feature type="domain" description="Methyl-accepting transducer" evidence="6">
    <location>
        <begin position="307"/>
        <end position="543"/>
    </location>
</feature>
<evidence type="ECO:0000256" key="4">
    <source>
        <dbReference type="SAM" id="MobiDB-lite"/>
    </source>
</evidence>
<protein>
    <submittedName>
        <fullName evidence="9">MCP four helix bundle domain-containing protein</fullName>
    </submittedName>
    <submittedName>
        <fullName evidence="8">Methyl-accepting chemotaxis protein</fullName>
    </submittedName>
</protein>
<evidence type="ECO:0000259" key="6">
    <source>
        <dbReference type="PROSITE" id="PS50111"/>
    </source>
</evidence>
<dbReference type="RefSeq" id="WP_066539667.1">
    <property type="nucleotide sequence ID" value="NZ_CAPVCI010000009.1"/>
</dbReference>
<dbReference type="GO" id="GO:0007165">
    <property type="term" value="P:signal transduction"/>
    <property type="evidence" value="ECO:0007669"/>
    <property type="project" value="UniProtKB-KW"/>
</dbReference>
<organism evidence="9 11">
    <name type="scientific">Acutalibacter muris</name>
    <dbReference type="NCBI Taxonomy" id="1796620"/>
    <lineage>
        <taxon>Bacteria</taxon>
        <taxon>Bacillati</taxon>
        <taxon>Bacillota</taxon>
        <taxon>Clostridia</taxon>
        <taxon>Eubacteriales</taxon>
        <taxon>Acutalibacteraceae</taxon>
        <taxon>Acutalibacter</taxon>
    </lineage>
</organism>
<dbReference type="PROSITE" id="PS50885">
    <property type="entry name" value="HAMP"/>
    <property type="match status" value="1"/>
</dbReference>
<dbReference type="InterPro" id="IPR004090">
    <property type="entry name" value="Chemotax_Me-accpt_rcpt"/>
</dbReference>
<reference evidence="8" key="1">
    <citation type="journal article" date="2017" name="Genome Announc.">
        <title>High-Quality Whole-Genome Sequences of the Oligo-Mouse-Microbiota Bacterial Community.</title>
        <authorList>
            <person name="Garzetti D."/>
            <person name="Brugiroux S."/>
            <person name="Bunk B."/>
            <person name="Pukall R."/>
            <person name="McCoy K.D."/>
            <person name="Macpherson A.J."/>
            <person name="Stecher B."/>
        </authorList>
    </citation>
    <scope>NUCLEOTIDE SEQUENCE</scope>
    <source>
        <strain evidence="8">KB18</strain>
    </source>
</reference>
<accession>A0A1Z2XT14</accession>
<feature type="region of interest" description="Disordered" evidence="4">
    <location>
        <begin position="571"/>
        <end position="593"/>
    </location>
</feature>
<dbReference type="InterPro" id="IPR004089">
    <property type="entry name" value="MCPsignal_dom"/>
</dbReference>
<evidence type="ECO:0000313" key="10">
    <source>
        <dbReference type="Proteomes" id="UP000196710"/>
    </source>
</evidence>
<dbReference type="KEGG" id="amur:ADH66_13450"/>
<dbReference type="Proteomes" id="UP000596035">
    <property type="component" value="Chromosome"/>
</dbReference>
<evidence type="ECO:0000256" key="1">
    <source>
        <dbReference type="ARBA" id="ARBA00022500"/>
    </source>
</evidence>
<comment type="similarity">
    <text evidence="2">Belongs to the methyl-accepting chemotaxis (MCP) protein family.</text>
</comment>
<evidence type="ECO:0000256" key="2">
    <source>
        <dbReference type="ARBA" id="ARBA00029447"/>
    </source>
</evidence>
<keyword evidence="5" id="KW-0472">Membrane</keyword>
<feature type="transmembrane region" description="Helical" evidence="5">
    <location>
        <begin position="182"/>
        <end position="204"/>
    </location>
</feature>
<feature type="domain" description="HAMP" evidence="7">
    <location>
        <begin position="210"/>
        <end position="262"/>
    </location>
</feature>
<dbReference type="EMBL" id="CP065321">
    <property type="protein sequence ID" value="QQR30830.1"/>
    <property type="molecule type" value="Genomic_DNA"/>
</dbReference>
<dbReference type="PROSITE" id="PS50111">
    <property type="entry name" value="CHEMOTAXIS_TRANSDUC_2"/>
    <property type="match status" value="1"/>
</dbReference>
<reference evidence="10" key="2">
    <citation type="submission" date="2017-05" db="EMBL/GenBank/DDBJ databases">
        <title>Improved OligoMM genomes.</title>
        <authorList>
            <person name="Garzetti D."/>
        </authorList>
    </citation>
    <scope>NUCLEOTIDE SEQUENCE [LARGE SCALE GENOMIC DNA]</scope>
    <source>
        <strain evidence="10">KB18</strain>
    </source>
</reference>
<evidence type="ECO:0000313" key="9">
    <source>
        <dbReference type="EMBL" id="QQR30830.1"/>
    </source>
</evidence>
<proteinExistence type="inferred from homology"/>
<evidence type="ECO:0000256" key="5">
    <source>
        <dbReference type="SAM" id="Phobius"/>
    </source>
</evidence>
<keyword evidence="1" id="KW-0145">Chemotaxis</keyword>
<evidence type="ECO:0000259" key="7">
    <source>
        <dbReference type="PROSITE" id="PS50885"/>
    </source>
</evidence>
<dbReference type="InterPro" id="IPR024478">
    <property type="entry name" value="HlyB_4HB_MCP"/>
</dbReference>
<dbReference type="InterPro" id="IPR051310">
    <property type="entry name" value="MCP_chemotaxis"/>
</dbReference>